<comment type="similarity">
    <text evidence="1 6">Belongs to the XseB family.</text>
</comment>
<dbReference type="EMBL" id="CP002085">
    <property type="protein sequence ID" value="ADK85294.1"/>
    <property type="molecule type" value="Genomic_DNA"/>
</dbReference>
<accession>E1QL29</accession>
<evidence type="ECO:0000256" key="3">
    <source>
        <dbReference type="ARBA" id="ARBA00022722"/>
    </source>
</evidence>
<keyword evidence="2 6" id="KW-0963">Cytoplasm</keyword>
<protein>
    <recommendedName>
        <fullName evidence="6">Exodeoxyribonuclease 7 small subunit</fullName>
        <ecNumber evidence="6">3.1.11.6</ecNumber>
    </recommendedName>
    <alternativeName>
        <fullName evidence="6">Exodeoxyribonuclease VII small subunit</fullName>
        <shortName evidence="6">Exonuclease VII small subunit</shortName>
    </alternativeName>
</protein>
<evidence type="ECO:0000313" key="8">
    <source>
        <dbReference type="Proteomes" id="UP000009047"/>
    </source>
</evidence>
<proteinExistence type="inferred from homology"/>
<reference evidence="7 8" key="1">
    <citation type="journal article" date="2010" name="Stand. Genomic Sci.">
        <title>Complete genome sequence of Desulfarculus baarsii type strain (2st14).</title>
        <authorList>
            <person name="Sun H."/>
            <person name="Spring S."/>
            <person name="Lapidus A."/>
            <person name="Davenport K."/>
            <person name="Del Rio T.G."/>
            <person name="Tice H."/>
            <person name="Nolan M."/>
            <person name="Copeland A."/>
            <person name="Cheng J.F."/>
            <person name="Lucas S."/>
            <person name="Tapia R."/>
            <person name="Goodwin L."/>
            <person name="Pitluck S."/>
            <person name="Ivanova N."/>
            <person name="Pagani I."/>
            <person name="Mavromatis K."/>
            <person name="Ovchinnikova G."/>
            <person name="Pati A."/>
            <person name="Chen A."/>
            <person name="Palaniappan K."/>
            <person name="Hauser L."/>
            <person name="Chang Y.J."/>
            <person name="Jeffries C.D."/>
            <person name="Detter J.C."/>
            <person name="Han C."/>
            <person name="Rohde M."/>
            <person name="Brambilla E."/>
            <person name="Goker M."/>
            <person name="Woyke T."/>
            <person name="Bristow J."/>
            <person name="Eisen J.A."/>
            <person name="Markowitz V."/>
            <person name="Hugenholtz P."/>
            <person name="Kyrpides N.C."/>
            <person name="Klenk H.P."/>
            <person name="Land M."/>
        </authorList>
    </citation>
    <scope>NUCLEOTIDE SEQUENCE [LARGE SCALE GENOMIC DNA]</scope>
    <source>
        <strain evidence="8">ATCC 33931 / DSM 2075 / LMG 7858 / VKM B-1802 / 2st14</strain>
    </source>
</reference>
<evidence type="ECO:0000256" key="6">
    <source>
        <dbReference type="HAMAP-Rule" id="MF_00337"/>
    </source>
</evidence>
<keyword evidence="8" id="KW-1185">Reference proteome</keyword>
<dbReference type="PANTHER" id="PTHR34137:SF1">
    <property type="entry name" value="EXODEOXYRIBONUCLEASE 7 SMALL SUBUNIT"/>
    <property type="match status" value="1"/>
</dbReference>
<keyword evidence="5 6" id="KW-0269">Exonuclease</keyword>
<dbReference type="InterPro" id="IPR037004">
    <property type="entry name" value="Exonuc_VII_ssu_sf"/>
</dbReference>
<comment type="function">
    <text evidence="6">Bidirectionally degrades single-stranded DNA into large acid-insoluble oligonucleotides, which are then degraded further into small acid-soluble oligonucleotides.</text>
</comment>
<keyword evidence="3 6" id="KW-0540">Nuclease</keyword>
<keyword evidence="4 6" id="KW-0378">Hydrolase</keyword>
<dbReference type="RefSeq" id="WP_013258735.1">
    <property type="nucleotide sequence ID" value="NC_014365.1"/>
</dbReference>
<dbReference type="GO" id="GO:0009318">
    <property type="term" value="C:exodeoxyribonuclease VII complex"/>
    <property type="evidence" value="ECO:0007669"/>
    <property type="project" value="UniProtKB-UniRule"/>
</dbReference>
<evidence type="ECO:0000256" key="2">
    <source>
        <dbReference type="ARBA" id="ARBA00022490"/>
    </source>
</evidence>
<dbReference type="KEGG" id="dbr:Deba_1929"/>
<dbReference type="Gene3D" id="1.10.287.1040">
    <property type="entry name" value="Exonuclease VII, small subunit"/>
    <property type="match status" value="1"/>
</dbReference>
<comment type="subcellular location">
    <subcellularLocation>
        <location evidence="6">Cytoplasm</location>
    </subcellularLocation>
</comment>
<dbReference type="Pfam" id="PF02609">
    <property type="entry name" value="Exonuc_VII_S"/>
    <property type="match status" value="1"/>
</dbReference>
<dbReference type="AlphaFoldDB" id="E1QL29"/>
<dbReference type="HOGENOM" id="CLU_145918_3_3_7"/>
<dbReference type="STRING" id="644282.Deba_1929"/>
<organism evidence="7 8">
    <name type="scientific">Desulfarculus baarsii (strain ATCC 33931 / DSM 2075 / LMG 7858 / VKM B-1802 / 2st14)</name>
    <dbReference type="NCBI Taxonomy" id="644282"/>
    <lineage>
        <taxon>Bacteria</taxon>
        <taxon>Pseudomonadati</taxon>
        <taxon>Thermodesulfobacteriota</taxon>
        <taxon>Desulfarculia</taxon>
        <taxon>Desulfarculales</taxon>
        <taxon>Desulfarculaceae</taxon>
        <taxon>Desulfarculus</taxon>
    </lineage>
</organism>
<name>E1QL29_DESB2</name>
<evidence type="ECO:0000256" key="1">
    <source>
        <dbReference type="ARBA" id="ARBA00009998"/>
    </source>
</evidence>
<evidence type="ECO:0000313" key="7">
    <source>
        <dbReference type="EMBL" id="ADK85294.1"/>
    </source>
</evidence>
<comment type="catalytic activity">
    <reaction evidence="6">
        <text>Exonucleolytic cleavage in either 5'- to 3'- or 3'- to 5'-direction to yield nucleoside 5'-phosphates.</text>
        <dbReference type="EC" id="3.1.11.6"/>
    </reaction>
</comment>
<dbReference type="PANTHER" id="PTHR34137">
    <property type="entry name" value="EXODEOXYRIBONUCLEASE 7 SMALL SUBUNIT"/>
    <property type="match status" value="1"/>
</dbReference>
<dbReference type="Proteomes" id="UP000009047">
    <property type="component" value="Chromosome"/>
</dbReference>
<dbReference type="GO" id="GO:0008855">
    <property type="term" value="F:exodeoxyribonuclease VII activity"/>
    <property type="evidence" value="ECO:0007669"/>
    <property type="project" value="UniProtKB-UniRule"/>
</dbReference>
<comment type="subunit">
    <text evidence="6">Heterooligomer composed of large and small subunits.</text>
</comment>
<dbReference type="OrthoDB" id="5340035at2"/>
<sequence>MAGAKKQQGFEASLGRLEEIVQSLENDDLTLEQSLKLFEEGVALAEACGKRLDEAEQKVVLLARGDGVPRQTPLEPGEAAEE</sequence>
<dbReference type="eggNOG" id="COG1722">
    <property type="taxonomic scope" value="Bacteria"/>
</dbReference>
<dbReference type="NCBIfam" id="NF002140">
    <property type="entry name" value="PRK00977.1-4"/>
    <property type="match status" value="1"/>
</dbReference>
<dbReference type="SUPFAM" id="SSF116842">
    <property type="entry name" value="XseB-like"/>
    <property type="match status" value="1"/>
</dbReference>
<dbReference type="HAMAP" id="MF_00337">
    <property type="entry name" value="Exonuc_7_S"/>
    <property type="match status" value="1"/>
</dbReference>
<dbReference type="GO" id="GO:0006308">
    <property type="term" value="P:DNA catabolic process"/>
    <property type="evidence" value="ECO:0007669"/>
    <property type="project" value="UniProtKB-UniRule"/>
</dbReference>
<evidence type="ECO:0000256" key="4">
    <source>
        <dbReference type="ARBA" id="ARBA00022801"/>
    </source>
</evidence>
<gene>
    <name evidence="6" type="primary">xseB</name>
    <name evidence="7" type="ordered locus">Deba_1929</name>
</gene>
<dbReference type="NCBIfam" id="TIGR01280">
    <property type="entry name" value="xseB"/>
    <property type="match status" value="1"/>
</dbReference>
<dbReference type="EC" id="3.1.11.6" evidence="6"/>
<dbReference type="InterPro" id="IPR003761">
    <property type="entry name" value="Exonuc_VII_S"/>
</dbReference>
<dbReference type="GO" id="GO:0005829">
    <property type="term" value="C:cytosol"/>
    <property type="evidence" value="ECO:0007669"/>
    <property type="project" value="TreeGrafter"/>
</dbReference>
<evidence type="ECO:0000256" key="5">
    <source>
        <dbReference type="ARBA" id="ARBA00022839"/>
    </source>
</evidence>